<feature type="compositionally biased region" description="Polar residues" evidence="1">
    <location>
        <begin position="1"/>
        <end position="12"/>
    </location>
</feature>
<evidence type="ECO:0000256" key="1">
    <source>
        <dbReference type="SAM" id="MobiDB-lite"/>
    </source>
</evidence>
<dbReference type="EMBL" id="JADYXP020000003">
    <property type="protein sequence ID" value="KAL0128705.1"/>
    <property type="molecule type" value="Genomic_DNA"/>
</dbReference>
<proteinExistence type="predicted"/>
<name>A0AAW2GLV9_9HYME</name>
<organism evidence="2 3">
    <name type="scientific">Cardiocondyla obscurior</name>
    <dbReference type="NCBI Taxonomy" id="286306"/>
    <lineage>
        <taxon>Eukaryota</taxon>
        <taxon>Metazoa</taxon>
        <taxon>Ecdysozoa</taxon>
        <taxon>Arthropoda</taxon>
        <taxon>Hexapoda</taxon>
        <taxon>Insecta</taxon>
        <taxon>Pterygota</taxon>
        <taxon>Neoptera</taxon>
        <taxon>Endopterygota</taxon>
        <taxon>Hymenoptera</taxon>
        <taxon>Apocrita</taxon>
        <taxon>Aculeata</taxon>
        <taxon>Formicoidea</taxon>
        <taxon>Formicidae</taxon>
        <taxon>Myrmicinae</taxon>
        <taxon>Cardiocondyla</taxon>
    </lineage>
</organism>
<protein>
    <submittedName>
        <fullName evidence="2">Uncharacterized protein</fullName>
    </submittedName>
</protein>
<accession>A0AAW2GLV9</accession>
<comment type="caution">
    <text evidence="2">The sequence shown here is derived from an EMBL/GenBank/DDBJ whole genome shotgun (WGS) entry which is preliminary data.</text>
</comment>
<feature type="region of interest" description="Disordered" evidence="1">
    <location>
        <begin position="1"/>
        <end position="28"/>
    </location>
</feature>
<evidence type="ECO:0000313" key="2">
    <source>
        <dbReference type="EMBL" id="KAL0128705.1"/>
    </source>
</evidence>
<dbReference type="Proteomes" id="UP001430953">
    <property type="component" value="Unassembled WGS sequence"/>
</dbReference>
<keyword evidence="3" id="KW-1185">Reference proteome</keyword>
<dbReference type="AlphaFoldDB" id="A0AAW2GLV9"/>
<feature type="compositionally biased region" description="Basic and acidic residues" evidence="1">
    <location>
        <begin position="13"/>
        <end position="26"/>
    </location>
</feature>
<sequence>MRSQISLSNNVRDATRRNESSPREQIVRVASRSTRGQIRAADRFYFCVARVYNYGKCLRLLPSPSSLPLPVAAPSSLSLSLDRENKTLPRGVVIKTGVKQVREPEMPQRASRPSHPFFTSQLIRS</sequence>
<reference evidence="2 3" key="1">
    <citation type="submission" date="2023-03" db="EMBL/GenBank/DDBJ databases">
        <title>High recombination rates correlate with genetic variation in Cardiocondyla obscurior ants.</title>
        <authorList>
            <person name="Errbii M."/>
        </authorList>
    </citation>
    <scope>NUCLEOTIDE SEQUENCE [LARGE SCALE GENOMIC DNA]</scope>
    <source>
        <strain evidence="2">Alpha-2009</strain>
        <tissue evidence="2">Whole body</tissue>
    </source>
</reference>
<evidence type="ECO:0000313" key="3">
    <source>
        <dbReference type="Proteomes" id="UP001430953"/>
    </source>
</evidence>
<gene>
    <name evidence="2" type="ORF">PUN28_003814</name>
</gene>